<reference evidence="2 3" key="1">
    <citation type="journal article" date="2011" name="PLoS Pathog.">
        <title>Endophytic Life Strategies Decoded by Genome and Transcriptome Analyses of the Mutualistic Root Symbiont Piriformospora indica.</title>
        <authorList>
            <person name="Zuccaro A."/>
            <person name="Lahrmann U."/>
            <person name="Guldener U."/>
            <person name="Langen G."/>
            <person name="Pfiffi S."/>
            <person name="Biedenkopf D."/>
            <person name="Wong P."/>
            <person name="Samans B."/>
            <person name="Grimm C."/>
            <person name="Basiewicz M."/>
            <person name="Murat C."/>
            <person name="Martin F."/>
            <person name="Kogel K.H."/>
        </authorList>
    </citation>
    <scope>NUCLEOTIDE SEQUENCE [LARGE SCALE GENOMIC DNA]</scope>
    <source>
        <strain evidence="2 3">DSM 11827</strain>
    </source>
</reference>
<sequence length="350" mass="40589">MSRHPNTLATTLGEAEQYLPLTAQLQIPRIDIEPPVEQLSLQFSETGASSEERWASVWADDEVSPVDERSPSYSSDSQETWEVEIMYWPSKPAEDYLAWPPRVTRRSYRIPVKERYLADLTFNADLGLQRIVYGTERDWDFTSYYDMERSAWVTDMTRNDEVPIFKDRPLLLRHFTVQDHQCLGWEDAVEAAGFKVLRPILKRERVEDSSHKSKSNDDLDSRPTKRRRVSPPRSQDISATNSGDTQDTRRDRREHQKNDSGTSRGKPSWWMTISVGAVVTGLKEIKRLKGVDGRATLQQRFERAFPGKQFALSTVKRMIKAFNHLSEDDIERYLNEDSERPWSDVYALAK</sequence>
<comment type="caution">
    <text evidence="2">The sequence shown here is derived from an EMBL/GenBank/DDBJ whole genome shotgun (WGS) entry which is preliminary data.</text>
</comment>
<evidence type="ECO:0000256" key="1">
    <source>
        <dbReference type="SAM" id="MobiDB-lite"/>
    </source>
</evidence>
<dbReference type="InParanoid" id="G4TXV6"/>
<feature type="compositionally biased region" description="Basic and acidic residues" evidence="1">
    <location>
        <begin position="246"/>
        <end position="258"/>
    </location>
</feature>
<evidence type="ECO:0000313" key="3">
    <source>
        <dbReference type="Proteomes" id="UP000007148"/>
    </source>
</evidence>
<accession>G4TXV6</accession>
<protein>
    <submittedName>
        <fullName evidence="2">Uncharacterized protein</fullName>
    </submittedName>
</protein>
<organism evidence="2 3">
    <name type="scientific">Serendipita indica (strain DSM 11827)</name>
    <name type="common">Root endophyte fungus</name>
    <name type="synonym">Piriformospora indica</name>
    <dbReference type="NCBI Taxonomy" id="1109443"/>
    <lineage>
        <taxon>Eukaryota</taxon>
        <taxon>Fungi</taxon>
        <taxon>Dikarya</taxon>
        <taxon>Basidiomycota</taxon>
        <taxon>Agaricomycotina</taxon>
        <taxon>Agaricomycetes</taxon>
        <taxon>Sebacinales</taxon>
        <taxon>Serendipitaceae</taxon>
        <taxon>Serendipita</taxon>
    </lineage>
</organism>
<proteinExistence type="predicted"/>
<name>G4TXV6_SERID</name>
<gene>
    <name evidence="2" type="ORF">PIIN_10149</name>
</gene>
<dbReference type="EMBL" id="CAFZ01000625">
    <property type="protein sequence ID" value="CCA76149.1"/>
    <property type="molecule type" value="Genomic_DNA"/>
</dbReference>
<feature type="region of interest" description="Disordered" evidence="1">
    <location>
        <begin position="205"/>
        <end position="267"/>
    </location>
</feature>
<evidence type="ECO:0000313" key="2">
    <source>
        <dbReference type="EMBL" id="CCA76149.1"/>
    </source>
</evidence>
<dbReference type="Proteomes" id="UP000007148">
    <property type="component" value="Unassembled WGS sequence"/>
</dbReference>
<dbReference type="AlphaFoldDB" id="G4TXV6"/>
<feature type="compositionally biased region" description="Basic and acidic residues" evidence="1">
    <location>
        <begin position="205"/>
        <end position="223"/>
    </location>
</feature>
<feature type="compositionally biased region" description="Polar residues" evidence="1">
    <location>
        <begin position="232"/>
        <end position="245"/>
    </location>
</feature>
<keyword evidence="3" id="KW-1185">Reference proteome</keyword>
<dbReference type="HOGENOM" id="CLU_053378_0_0_1"/>